<evidence type="ECO:0000313" key="3">
    <source>
        <dbReference type="EMBL" id="KAE9984801.1"/>
    </source>
</evidence>
<dbReference type="Proteomes" id="UP000433883">
    <property type="component" value="Unassembled WGS sequence"/>
</dbReference>
<gene>
    <name evidence="3" type="ORF">BLS_001374</name>
</gene>
<feature type="signal peptide" evidence="2">
    <location>
        <begin position="1"/>
        <end position="17"/>
    </location>
</feature>
<feature type="compositionally biased region" description="Acidic residues" evidence="1">
    <location>
        <begin position="241"/>
        <end position="252"/>
    </location>
</feature>
<protein>
    <recommendedName>
        <fullName evidence="5">Lytic polysaccharide monooxygenase</fullName>
    </recommendedName>
</protein>
<evidence type="ECO:0000256" key="1">
    <source>
        <dbReference type="SAM" id="MobiDB-lite"/>
    </source>
</evidence>
<dbReference type="PANTHER" id="PTHR36182">
    <property type="entry name" value="PROTEIN, PUTATIVE (AFU_ORTHOLOGUE AFUA_6G10930)-RELATED"/>
    <property type="match status" value="1"/>
</dbReference>
<evidence type="ECO:0000313" key="4">
    <source>
        <dbReference type="Proteomes" id="UP000433883"/>
    </source>
</evidence>
<feature type="chain" id="PRO_5034083559" description="Lytic polysaccharide monooxygenase" evidence="2">
    <location>
        <begin position="18"/>
        <end position="275"/>
    </location>
</feature>
<dbReference type="AlphaFoldDB" id="A0A8H3VBN7"/>
<accession>A0A8H3VBN7</accession>
<reference evidence="3 4" key="1">
    <citation type="submission" date="2019-11" db="EMBL/GenBank/DDBJ databases">
        <title>Venturia inaequalis Genome Resource.</title>
        <authorList>
            <person name="Lichtner F.J."/>
        </authorList>
    </citation>
    <scope>NUCLEOTIDE SEQUENCE [LARGE SCALE GENOMIC DNA]</scope>
    <source>
        <strain evidence="3">Bline_iso_100314</strain>
    </source>
</reference>
<evidence type="ECO:0000256" key="2">
    <source>
        <dbReference type="SAM" id="SignalP"/>
    </source>
</evidence>
<feature type="region of interest" description="Disordered" evidence="1">
    <location>
        <begin position="229"/>
        <end position="259"/>
    </location>
</feature>
<keyword evidence="2" id="KW-0732">Signal</keyword>
<dbReference type="Gene3D" id="2.70.50.70">
    <property type="match status" value="1"/>
</dbReference>
<proteinExistence type="predicted"/>
<dbReference type="EMBL" id="WNWQ01000013">
    <property type="protein sequence ID" value="KAE9984801.1"/>
    <property type="molecule type" value="Genomic_DNA"/>
</dbReference>
<sequence length="275" mass="29614">MPPLLKTLLAFSTLAEAHMQLHSPAPFNASNNLHTNGHPDTQLHYPYNCCGRRTEYPCRGYLSLLGTPAGAPTVTWAPGSLQNWSMAGPAPLGGTHYGGSCQIGLSIDKGNTFRTVVSYEGNCPHRDGSEDPTGQTFNFTVPRDLPTGEAVFAWTWVNREQEFNMNCAAVFVEVGNTTSEAGGVPPISIPSQAYSVAFNDRPEMFIADTRHGCLTPKTDAELKFPEPGINVEEGDGMYPCDADDEEKEEGGDYQEVRPGDKIAAEALGEDEKGGG</sequence>
<organism evidence="3 4">
    <name type="scientific">Venturia inaequalis</name>
    <name type="common">Apple scab fungus</name>
    <dbReference type="NCBI Taxonomy" id="5025"/>
    <lineage>
        <taxon>Eukaryota</taxon>
        <taxon>Fungi</taxon>
        <taxon>Dikarya</taxon>
        <taxon>Ascomycota</taxon>
        <taxon>Pezizomycotina</taxon>
        <taxon>Dothideomycetes</taxon>
        <taxon>Pleosporomycetidae</taxon>
        <taxon>Venturiales</taxon>
        <taxon>Venturiaceae</taxon>
        <taxon>Venturia</taxon>
    </lineage>
</organism>
<name>A0A8H3VBN7_VENIN</name>
<dbReference type="PANTHER" id="PTHR36182:SF1">
    <property type="entry name" value="PROTEIN, PUTATIVE (AFU_ORTHOLOGUE AFUA_6G10930)-RELATED"/>
    <property type="match status" value="1"/>
</dbReference>
<evidence type="ECO:0008006" key="5">
    <source>
        <dbReference type="Google" id="ProtNLM"/>
    </source>
</evidence>
<comment type="caution">
    <text evidence="3">The sequence shown here is derived from an EMBL/GenBank/DDBJ whole genome shotgun (WGS) entry which is preliminary data.</text>
</comment>